<evidence type="ECO:0000313" key="3">
    <source>
        <dbReference type="EMBL" id="EPY34152.1"/>
    </source>
</evidence>
<keyword evidence="3" id="KW-0067">ATP-binding</keyword>
<accession>S9UT81</accession>
<dbReference type="PANTHER" id="PTHR11049">
    <property type="entry name" value="ACYL COENZYME A THIOESTER HYDROLASE"/>
    <property type="match status" value="1"/>
</dbReference>
<name>S9UT81_9TRYP</name>
<proteinExistence type="predicted"/>
<dbReference type="InterPro" id="IPR040170">
    <property type="entry name" value="Cytosol_ACT"/>
</dbReference>
<dbReference type="InterPro" id="IPR033120">
    <property type="entry name" value="HOTDOG_ACOT"/>
</dbReference>
<feature type="domain" description="HotDog ACOT-type" evidence="2">
    <location>
        <begin position="247"/>
        <end position="359"/>
    </location>
</feature>
<dbReference type="Proteomes" id="UP000015354">
    <property type="component" value="Unassembled WGS sequence"/>
</dbReference>
<dbReference type="SUPFAM" id="SSF54637">
    <property type="entry name" value="Thioesterase/thiol ester dehydrase-isomerase"/>
    <property type="match status" value="2"/>
</dbReference>
<sequence>MLRFFTPKMVSRLGAAAPSWRTAFRTAATTGTAAPTLASVTGSSTPMPAKVVIGDAANGSSPQISMMWTDIVGIDGVNSRISAGPLLSMMDLCAYRIAEKVSGFATKRTGTTYNSCTVAVNNTNFACPILHGDSVRMDGRVIHAGGSSLGIYIRFYRNSPSTRLETTAGEAFFTMVLITPELKSAKVAPEMVLTDPEDIKLHHRYNQIREAQKKNDVEGKAHRATQLTAEEVDGKVNRSKSMHMTIGATQCVANRIFFSSYLNNNNTVFGGEIMSWMERHAVHCGRMLTENKYVYAVGMHSVSFPEPIYSSDWVTLIANATYVRNTTMEVEVTLTAERKTTGQVITNRASFVLINMNEIGQKAKIRFGIDLSKATQEELQRYMEARTRYSGGVPTAMRFRCGTRERR</sequence>
<dbReference type="InterPro" id="IPR006683">
    <property type="entry name" value="Thioestr_dom"/>
</dbReference>
<reference evidence="3 4" key="1">
    <citation type="journal article" date="2013" name="PLoS ONE">
        <title>Predicting the Proteins of Angomonas deanei, Strigomonas culicis and Their Respective Endosymbionts Reveals New Aspects of the Trypanosomatidae Family.</title>
        <authorList>
            <person name="Motta M.C."/>
            <person name="Martins A.C."/>
            <person name="de Souza S.S."/>
            <person name="Catta-Preta C.M."/>
            <person name="Silva R."/>
            <person name="Klein C.C."/>
            <person name="de Almeida L.G."/>
            <person name="de Lima Cunha O."/>
            <person name="Ciapina L.P."/>
            <person name="Brocchi M."/>
            <person name="Colabardini A.C."/>
            <person name="de Araujo Lima B."/>
            <person name="Machado C.R."/>
            <person name="de Almeida Soares C.M."/>
            <person name="Probst C.M."/>
            <person name="de Menezes C.B."/>
            <person name="Thompson C.E."/>
            <person name="Bartholomeu D.C."/>
            <person name="Gradia D.F."/>
            <person name="Pavoni D.P."/>
            <person name="Grisard E.C."/>
            <person name="Fantinatti-Garboggini F."/>
            <person name="Marchini F.K."/>
            <person name="Rodrigues-Luiz G.F."/>
            <person name="Wagner G."/>
            <person name="Goldman G.H."/>
            <person name="Fietto J.L."/>
            <person name="Elias M.C."/>
            <person name="Goldman M.H."/>
            <person name="Sagot M.F."/>
            <person name="Pereira M."/>
            <person name="Stoco P.H."/>
            <person name="de Mendonca-Neto R.P."/>
            <person name="Teixeira S.M."/>
            <person name="Maciel T.E."/>
            <person name="de Oliveira Mendes T.A."/>
            <person name="Urmenyi T.P."/>
            <person name="de Souza W."/>
            <person name="Schenkman S."/>
            <person name="de Vasconcelos A.T."/>
        </authorList>
    </citation>
    <scope>NUCLEOTIDE SEQUENCE [LARGE SCALE GENOMIC DNA]</scope>
</reference>
<evidence type="ECO:0000259" key="2">
    <source>
        <dbReference type="PROSITE" id="PS51770"/>
    </source>
</evidence>
<dbReference type="GO" id="GO:0005524">
    <property type="term" value="F:ATP binding"/>
    <property type="evidence" value="ECO:0007669"/>
    <property type="project" value="UniProtKB-KW"/>
</dbReference>
<dbReference type="GO" id="GO:0009062">
    <property type="term" value="P:fatty acid catabolic process"/>
    <property type="evidence" value="ECO:0007669"/>
    <property type="project" value="TreeGrafter"/>
</dbReference>
<dbReference type="CDD" id="cd03442">
    <property type="entry name" value="BFIT_BACH"/>
    <property type="match status" value="2"/>
</dbReference>
<dbReference type="PANTHER" id="PTHR11049:SF24">
    <property type="entry name" value="CYTOSOLIC ACYL COENZYME A THIOESTER HYDROLASE"/>
    <property type="match status" value="1"/>
</dbReference>
<dbReference type="InterPro" id="IPR029069">
    <property type="entry name" value="HotDog_dom_sf"/>
</dbReference>
<evidence type="ECO:0000256" key="1">
    <source>
        <dbReference type="ARBA" id="ARBA00022801"/>
    </source>
</evidence>
<dbReference type="AlphaFoldDB" id="S9UT81"/>
<dbReference type="OrthoDB" id="331699at2759"/>
<dbReference type="Pfam" id="PF03061">
    <property type="entry name" value="4HBT"/>
    <property type="match status" value="2"/>
</dbReference>
<dbReference type="EMBL" id="ATMH01001819">
    <property type="protein sequence ID" value="EPY34152.1"/>
    <property type="molecule type" value="Genomic_DNA"/>
</dbReference>
<gene>
    <name evidence="3" type="ORF">STCU_01819</name>
</gene>
<dbReference type="Gene3D" id="3.10.129.10">
    <property type="entry name" value="Hotdog Thioesterase"/>
    <property type="match status" value="2"/>
</dbReference>
<keyword evidence="4" id="KW-1185">Reference proteome</keyword>
<feature type="domain" description="HotDog ACOT-type" evidence="2">
    <location>
        <begin position="56"/>
        <end position="181"/>
    </location>
</feature>
<dbReference type="GO" id="GO:0006637">
    <property type="term" value="P:acyl-CoA metabolic process"/>
    <property type="evidence" value="ECO:0007669"/>
    <property type="project" value="TreeGrafter"/>
</dbReference>
<evidence type="ECO:0000313" key="4">
    <source>
        <dbReference type="Proteomes" id="UP000015354"/>
    </source>
</evidence>
<comment type="caution">
    <text evidence="3">The sequence shown here is derived from an EMBL/GenBank/DDBJ whole genome shotgun (WGS) entry which is preliminary data.</text>
</comment>
<dbReference type="GO" id="GO:0005829">
    <property type="term" value="C:cytosol"/>
    <property type="evidence" value="ECO:0007669"/>
    <property type="project" value="TreeGrafter"/>
</dbReference>
<dbReference type="GO" id="GO:0052816">
    <property type="term" value="F:long-chain fatty acyl-CoA hydrolase activity"/>
    <property type="evidence" value="ECO:0007669"/>
    <property type="project" value="TreeGrafter"/>
</dbReference>
<keyword evidence="3" id="KW-0547">Nucleotide-binding</keyword>
<organism evidence="3 4">
    <name type="scientific">Strigomonas culicis</name>
    <dbReference type="NCBI Taxonomy" id="28005"/>
    <lineage>
        <taxon>Eukaryota</taxon>
        <taxon>Discoba</taxon>
        <taxon>Euglenozoa</taxon>
        <taxon>Kinetoplastea</taxon>
        <taxon>Metakinetoplastina</taxon>
        <taxon>Trypanosomatida</taxon>
        <taxon>Trypanosomatidae</taxon>
        <taxon>Strigomonadinae</taxon>
        <taxon>Strigomonas</taxon>
    </lineage>
</organism>
<keyword evidence="1" id="KW-0378">Hydrolase</keyword>
<protein>
    <submittedName>
        <fullName evidence="3">ATP-binding protein Cassette (ABC) superfamily</fullName>
    </submittedName>
</protein>
<dbReference type="PROSITE" id="PS51770">
    <property type="entry name" value="HOTDOG_ACOT"/>
    <property type="match status" value="2"/>
</dbReference>